<reference evidence="9 10" key="1">
    <citation type="submission" date="2013-05" db="EMBL/GenBank/DDBJ databases">
        <title>Drechslerella stenobrocha genome reveals carnivorous origination and mechanical trapping mechanism of predatory fungi.</title>
        <authorList>
            <person name="Liu X."/>
            <person name="Zhang W."/>
            <person name="Liu K."/>
        </authorList>
    </citation>
    <scope>NUCLEOTIDE SEQUENCE [LARGE SCALE GENOMIC DNA]</scope>
    <source>
        <strain evidence="9 10">248</strain>
    </source>
</reference>
<dbReference type="HOGENOM" id="CLU_026444_1_2_1"/>
<dbReference type="SUPFAM" id="SSF50621">
    <property type="entry name" value="Alanine racemase C-terminal domain-like"/>
    <property type="match status" value="1"/>
</dbReference>
<dbReference type="PANTHER" id="PTHR11482">
    <property type="entry name" value="ARGININE/DIAMINOPIMELATE/ORNITHINE DECARBOXYLASE"/>
    <property type="match status" value="1"/>
</dbReference>
<evidence type="ECO:0000256" key="6">
    <source>
        <dbReference type="PIRSR" id="PIRSR600183-50"/>
    </source>
</evidence>
<dbReference type="Proteomes" id="UP000024837">
    <property type="component" value="Unassembled WGS sequence"/>
</dbReference>
<keyword evidence="5" id="KW-0456">Lyase</keyword>
<dbReference type="InterPro" id="IPR009006">
    <property type="entry name" value="Ala_racemase/Decarboxylase_C"/>
</dbReference>
<name>W7HWU3_9PEZI</name>
<gene>
    <name evidence="9" type="ORF">DRE_06791</name>
</gene>
<dbReference type="GO" id="GO:0005737">
    <property type="term" value="C:cytoplasm"/>
    <property type="evidence" value="ECO:0007669"/>
    <property type="project" value="TreeGrafter"/>
</dbReference>
<comment type="similarity">
    <text evidence="2">Belongs to the Orn/Lys/Arg decarboxylase class-II family.</text>
</comment>
<dbReference type="GO" id="GO:0004586">
    <property type="term" value="F:ornithine decarboxylase activity"/>
    <property type="evidence" value="ECO:0007669"/>
    <property type="project" value="EnsemblFungi"/>
</dbReference>
<accession>W7HWU3</accession>
<dbReference type="InterPro" id="IPR000183">
    <property type="entry name" value="Orn/DAP/Arg_de-COase"/>
</dbReference>
<protein>
    <recommendedName>
        <fullName evidence="8">Orn/DAP/Arg decarboxylase 2 N-terminal domain-containing protein</fullName>
    </recommendedName>
</protein>
<feature type="region of interest" description="Disordered" evidence="7">
    <location>
        <begin position="342"/>
        <end position="381"/>
    </location>
</feature>
<comment type="cofactor">
    <cofactor evidence="1 6">
        <name>pyridoxal 5'-phosphate</name>
        <dbReference type="ChEBI" id="CHEBI:597326"/>
    </cofactor>
</comment>
<feature type="compositionally biased region" description="Low complexity" evidence="7">
    <location>
        <begin position="355"/>
        <end position="365"/>
    </location>
</feature>
<feature type="modified residue" description="N6-(pyridoxal phosphate)lysine" evidence="6">
    <location>
        <position position="62"/>
    </location>
</feature>
<dbReference type="PRINTS" id="PR01179">
    <property type="entry name" value="ODADCRBXLASE"/>
</dbReference>
<dbReference type="AlphaFoldDB" id="W7HWU3"/>
<keyword evidence="4 6" id="KW-0663">Pyridoxal phosphate</keyword>
<evidence type="ECO:0000256" key="3">
    <source>
        <dbReference type="ARBA" id="ARBA00022793"/>
    </source>
</evidence>
<dbReference type="PRINTS" id="PR01182">
    <property type="entry name" value="ORNDCRBXLASE"/>
</dbReference>
<proteinExistence type="inferred from homology"/>
<evidence type="ECO:0000256" key="4">
    <source>
        <dbReference type="ARBA" id="ARBA00022898"/>
    </source>
</evidence>
<dbReference type="Gene3D" id="3.20.20.10">
    <property type="entry name" value="Alanine racemase"/>
    <property type="match status" value="1"/>
</dbReference>
<dbReference type="Gene3D" id="2.40.37.10">
    <property type="entry name" value="Lyase, Ornithine Decarboxylase, Chain A, domain 1"/>
    <property type="match status" value="1"/>
</dbReference>
<sequence length="449" mass="48485">MSTALPTPTDLAVAKHVQATDLSNCELYGEDGFWVADLAVVRNQLDRWKKSLPFVRPFYAVKCNPTPRLLSLLAAPCYGLGFDCATHAEIAQTLSLGVSPSDIIYANPCKAPSHLRYAASASVTTMTFDNAAELHKIKKCCPAARCVLRIKLTPGAYTDSAAEDPRYDLSLKYGVALAGAQELLLLAKSLGLMVVGVAFHVGSGQSDCRAYLNHIVEARKVWDMAAEVGYRFTLLDIGGGFMDESFEDVAGSLREAIETEFGDVMKNTEGMEVIAEPGRFFCATAFTLVTSVIAVRGEEEGTDEAGKRMLYLADGIYSNINAAMWPGELTFPTVVKGRKMGTMKTRDSQLVPTPSSTSSASSDSGIDMEEGSSGEDGGAGAQLKGAMQECSVWGPTCDCGDVILKSAWLPRDIEVGDWFVFKGLGAYSVCMRNPFNGFSTDHKFYYLNE</sequence>
<dbReference type="FunFam" id="3.20.20.10:FF:000005">
    <property type="entry name" value="Ornithine decarboxylase"/>
    <property type="match status" value="1"/>
</dbReference>
<dbReference type="SUPFAM" id="SSF51419">
    <property type="entry name" value="PLP-binding barrel"/>
    <property type="match status" value="1"/>
</dbReference>
<feature type="active site" description="Proton donor" evidence="6">
    <location>
        <position position="397"/>
    </location>
</feature>
<organism evidence="9 10">
    <name type="scientific">Drechslerella stenobrocha 248</name>
    <dbReference type="NCBI Taxonomy" id="1043628"/>
    <lineage>
        <taxon>Eukaryota</taxon>
        <taxon>Fungi</taxon>
        <taxon>Dikarya</taxon>
        <taxon>Ascomycota</taxon>
        <taxon>Pezizomycotina</taxon>
        <taxon>Orbiliomycetes</taxon>
        <taxon>Orbiliales</taxon>
        <taxon>Orbiliaceae</taxon>
        <taxon>Drechslerella</taxon>
    </lineage>
</organism>
<evidence type="ECO:0000256" key="5">
    <source>
        <dbReference type="ARBA" id="ARBA00023239"/>
    </source>
</evidence>
<dbReference type="CDD" id="cd00622">
    <property type="entry name" value="PLPDE_III_ODC"/>
    <property type="match status" value="1"/>
</dbReference>
<dbReference type="EMBL" id="KI966442">
    <property type="protein sequence ID" value="EWC44423.1"/>
    <property type="molecule type" value="Genomic_DNA"/>
</dbReference>
<dbReference type="InterPro" id="IPR029066">
    <property type="entry name" value="PLP-binding_barrel"/>
</dbReference>
<dbReference type="GO" id="GO:0033387">
    <property type="term" value="P:putrescine biosynthetic process from arginine, via ornithine"/>
    <property type="evidence" value="ECO:0007669"/>
    <property type="project" value="TreeGrafter"/>
</dbReference>
<dbReference type="PANTHER" id="PTHR11482:SF6">
    <property type="entry name" value="ORNITHINE DECARBOXYLASE 1-RELATED"/>
    <property type="match status" value="1"/>
</dbReference>
<evidence type="ECO:0000259" key="8">
    <source>
        <dbReference type="Pfam" id="PF02784"/>
    </source>
</evidence>
<evidence type="ECO:0000256" key="2">
    <source>
        <dbReference type="ARBA" id="ARBA00008872"/>
    </source>
</evidence>
<feature type="domain" description="Orn/DAP/Arg decarboxylase 2 N-terminal" evidence="8">
    <location>
        <begin position="39"/>
        <end position="283"/>
    </location>
</feature>
<keyword evidence="10" id="KW-1185">Reference proteome</keyword>
<dbReference type="InterPro" id="IPR002433">
    <property type="entry name" value="Orn_de-COase"/>
</dbReference>
<evidence type="ECO:0000313" key="9">
    <source>
        <dbReference type="EMBL" id="EWC44423.1"/>
    </source>
</evidence>
<dbReference type="OrthoDB" id="5034579at2759"/>
<dbReference type="GO" id="GO:0015940">
    <property type="term" value="P:pantothenate biosynthetic process"/>
    <property type="evidence" value="ECO:0007669"/>
    <property type="project" value="EnsemblFungi"/>
</dbReference>
<evidence type="ECO:0000256" key="1">
    <source>
        <dbReference type="ARBA" id="ARBA00001933"/>
    </source>
</evidence>
<dbReference type="InterPro" id="IPR022644">
    <property type="entry name" value="De-COase2_N"/>
</dbReference>
<evidence type="ECO:0000256" key="7">
    <source>
        <dbReference type="SAM" id="MobiDB-lite"/>
    </source>
</evidence>
<evidence type="ECO:0000313" key="10">
    <source>
        <dbReference type="Proteomes" id="UP000024837"/>
    </source>
</evidence>
<dbReference type="Pfam" id="PF02784">
    <property type="entry name" value="Orn_Arg_deC_N"/>
    <property type="match status" value="1"/>
</dbReference>
<keyword evidence="3" id="KW-0210">Decarboxylase</keyword>